<comment type="caution">
    <text evidence="1">The sequence shown here is derived from an EMBL/GenBank/DDBJ whole genome shotgun (WGS) entry which is preliminary data.</text>
</comment>
<proteinExistence type="predicted"/>
<organism evidence="1 2">
    <name type="scientific">Acinetobacter cumulans</name>
    <dbReference type="NCBI Taxonomy" id="2136182"/>
    <lineage>
        <taxon>Bacteria</taxon>
        <taxon>Pseudomonadati</taxon>
        <taxon>Pseudomonadota</taxon>
        <taxon>Gammaproteobacteria</taxon>
        <taxon>Moraxellales</taxon>
        <taxon>Moraxellaceae</taxon>
        <taxon>Acinetobacter</taxon>
    </lineage>
</organism>
<evidence type="ECO:0008006" key="3">
    <source>
        <dbReference type="Google" id="ProtNLM"/>
    </source>
</evidence>
<name>A0A498D1Z0_9GAMM</name>
<dbReference type="EMBL" id="RCHD01000005">
    <property type="protein sequence ID" value="RLL37575.1"/>
    <property type="molecule type" value="Genomic_DNA"/>
</dbReference>
<reference evidence="1 2" key="1">
    <citation type="submission" date="2018-09" db="EMBL/GenBank/DDBJ databases">
        <title>The draft genome of Acinetobacter sp. strains.</title>
        <authorList>
            <person name="Qin J."/>
            <person name="Feng Y."/>
            <person name="Zong Z."/>
        </authorList>
    </citation>
    <scope>NUCLEOTIDE SEQUENCE [LARGE SCALE GENOMIC DNA]</scope>
    <source>
        <strain evidence="1 2">WCHAc060003</strain>
    </source>
</reference>
<evidence type="ECO:0000313" key="2">
    <source>
        <dbReference type="Proteomes" id="UP000267166"/>
    </source>
</evidence>
<protein>
    <recommendedName>
        <fullName evidence="3">DUF2505 family protein</fullName>
    </recommendedName>
</protein>
<dbReference type="Proteomes" id="UP000267166">
    <property type="component" value="Unassembled WGS sequence"/>
</dbReference>
<gene>
    <name evidence="1" type="ORF">D9K80_03185</name>
</gene>
<sequence length="161" mass="18763">MDYFFTIESELRDVDITQAKQKFKSPDFHEDICQRIPCTELDIQLSEISGQNYRLERAYNLDLDIPDIIHKLLKGAFRLQHNDLWDLEKLSSESSLKANLPGIVTFKTKLLEAQNNIKIQQEWKLDISVPLIHKVIAKFAETEIRKFHAIEVGIIQKQLSI</sequence>
<dbReference type="RefSeq" id="WP_121594089.1">
    <property type="nucleotide sequence ID" value="NZ_RCHD01000005.1"/>
</dbReference>
<evidence type="ECO:0000313" key="1">
    <source>
        <dbReference type="EMBL" id="RLL37575.1"/>
    </source>
</evidence>
<accession>A0A498D1Z0</accession>
<dbReference type="AlphaFoldDB" id="A0A498D1Z0"/>